<dbReference type="PANTHER" id="PTHR43772">
    <property type="entry name" value="ENDO-1,4-BETA-XYLANASE"/>
    <property type="match status" value="1"/>
</dbReference>
<evidence type="ECO:0000313" key="9">
    <source>
        <dbReference type="Proteomes" id="UP001595955"/>
    </source>
</evidence>
<dbReference type="PANTHER" id="PTHR43772:SF2">
    <property type="entry name" value="PUTATIVE (AFU_ORTHOLOGUE AFUA_2G04480)-RELATED"/>
    <property type="match status" value="1"/>
</dbReference>
<dbReference type="InterPro" id="IPR008979">
    <property type="entry name" value="Galactose-bd-like_sf"/>
</dbReference>
<feature type="chain" id="PRO_5046831501" evidence="6">
    <location>
        <begin position="23"/>
        <end position="1018"/>
    </location>
</feature>
<dbReference type="InterPro" id="IPR023296">
    <property type="entry name" value="Glyco_hydro_beta-prop_sf"/>
</dbReference>
<dbReference type="Pfam" id="PF04616">
    <property type="entry name" value="Glyco_hydro_43"/>
    <property type="match status" value="1"/>
</dbReference>
<organism evidence="8 9">
    <name type="scientific">Georgenia faecalis</name>
    <dbReference type="NCBI Taxonomy" id="2483799"/>
    <lineage>
        <taxon>Bacteria</taxon>
        <taxon>Bacillati</taxon>
        <taxon>Actinomycetota</taxon>
        <taxon>Actinomycetes</taxon>
        <taxon>Micrococcales</taxon>
        <taxon>Bogoriellaceae</taxon>
        <taxon>Georgenia</taxon>
    </lineage>
</organism>
<accession>A0ABV9D813</accession>
<evidence type="ECO:0000259" key="7">
    <source>
        <dbReference type="Pfam" id="PF07532"/>
    </source>
</evidence>
<sequence length="1018" mass="108647">MAVAAVAATALMTALTALPAAAEPPDPTRTIESAGNPIIADGSYYSADAAPLVVGDTLYVYTGHDEAGPQTGTFVMNDYGVLATDDVEAGVWEHYPDNLLPGEVFDWATGNAAYAGHVTTGADGRFYWYAPVQWERTDVPNRMVIGVAVSDSPVGPWEDAIGEPLLTWTDVFGGSANGQELIDPHVFTDDDGRVWMYWGAWSVARVVELEPTMTELKGEIQVLSGLTSFFEAPWVFKRGDTYYLAYDWKQAGSGCTPSNYQACVAYATADNPLGPWTYQGIILGGTSATTVHPSIIEFDGAWYLTYHTKDAVGGGHFRRSVAIDEVRWDGDRILPVTPTWADDPAFRLRANVAPEAEVSASFTESPPMRLGAVNDGFRATTALLPPDQWGNYRGQTSTVASDWVMYQWDAPVRTDGMGIQFHRDANWIRPPASWAVEYLDGRGEWRPVEGAVYPTEVGAWHEVSFEPVTTTALRATFTGAENGPYYHSVSVSEWEVYSVQADRLVPVGVTTAPGVAPELPPAVRLPFGAAGELWVPVSWRPVDPQAYAVPGVFTVQGRALGQEAGYVTAVVTVTDRPSGGEDTQAPTVLLAPSGTSGEDGWFSSDVVVRVTADDETDYLLTVEGRVGEGEWLSADGVRHVEVTVTEEGETVVTGRARDAAGNTSAEVTRTVRIDTTAPEVSAVLDEEARTVLVGATDALSGVAALEYRVDGAGAWQAVAAGAVITAPDALPHELAVRARDRAGNTRTVVVDIPLGDGAQLEGNLARYATPSASFTSSWESVAGLNDGTMDLWEDNAAEYGRQWGTWNRAGEQWARLDWGFDVTVDEIGVWWFRDTPDASNAGMIPPRTWVLHYLDGQTWREVALDEGSAYGRRSDGFQRVAFAPVTTRALRIVAQSWGQADGGGSTGIREWQVAAAAAPEPEPLEVSVATAARCVAGRVVVTARVSNGEAVPVAAELASPFGSRSSAAVGAGTSVLHAFTTRQAQVAAGAIAVTVTAVVDGEAVSEVVEAPYAAHACR</sequence>
<dbReference type="CDD" id="cd08990">
    <property type="entry name" value="GH43_AXH_like"/>
    <property type="match status" value="1"/>
</dbReference>
<keyword evidence="5" id="KW-0326">Glycosidase</keyword>
<reference evidence="9" key="1">
    <citation type="journal article" date="2019" name="Int. J. Syst. Evol. Microbiol.">
        <title>The Global Catalogue of Microorganisms (GCM) 10K type strain sequencing project: providing services to taxonomists for standard genome sequencing and annotation.</title>
        <authorList>
            <consortium name="The Broad Institute Genomics Platform"/>
            <consortium name="The Broad Institute Genome Sequencing Center for Infectious Disease"/>
            <person name="Wu L."/>
            <person name="Ma J."/>
        </authorList>
    </citation>
    <scope>NUCLEOTIDE SEQUENCE [LARGE SCALE GENOMIC DNA]</scope>
    <source>
        <strain evidence="9">JCM 3369</strain>
    </source>
</reference>
<feature type="domain" description="Bacterial Ig-like" evidence="7">
    <location>
        <begin position="507"/>
        <end position="560"/>
    </location>
</feature>
<evidence type="ECO:0000313" key="8">
    <source>
        <dbReference type="EMBL" id="MFC4554511.1"/>
    </source>
</evidence>
<keyword evidence="2" id="KW-0624">Polysaccharide degradation</keyword>
<evidence type="ECO:0000256" key="6">
    <source>
        <dbReference type="SAM" id="SignalP"/>
    </source>
</evidence>
<dbReference type="Gene3D" id="2.115.10.20">
    <property type="entry name" value="Glycosyl hydrolase domain, family 43"/>
    <property type="match status" value="1"/>
</dbReference>
<dbReference type="SUPFAM" id="SSF75005">
    <property type="entry name" value="Arabinanase/levansucrase/invertase"/>
    <property type="match status" value="1"/>
</dbReference>
<name>A0ABV9D813_9MICO</name>
<comment type="similarity">
    <text evidence="1">Belongs to the glycosyl hydrolase 43 family.</text>
</comment>
<evidence type="ECO:0000256" key="4">
    <source>
        <dbReference type="ARBA" id="ARBA00023277"/>
    </source>
</evidence>
<dbReference type="SUPFAM" id="SSF49785">
    <property type="entry name" value="Galactose-binding domain-like"/>
    <property type="match status" value="1"/>
</dbReference>
<dbReference type="InterPro" id="IPR006710">
    <property type="entry name" value="Glyco_hydro_43"/>
</dbReference>
<proteinExistence type="inferred from homology"/>
<evidence type="ECO:0000256" key="5">
    <source>
        <dbReference type="ARBA" id="ARBA00023295"/>
    </source>
</evidence>
<keyword evidence="4" id="KW-0119">Carbohydrate metabolism</keyword>
<evidence type="ECO:0000256" key="2">
    <source>
        <dbReference type="ARBA" id="ARBA00022651"/>
    </source>
</evidence>
<protein>
    <submittedName>
        <fullName evidence="8">Family 43 glycosylhydrolase</fullName>
    </submittedName>
</protein>
<dbReference type="EMBL" id="JBHSGF010000002">
    <property type="protein sequence ID" value="MFC4554511.1"/>
    <property type="molecule type" value="Genomic_DNA"/>
</dbReference>
<dbReference type="RefSeq" id="WP_244925291.1">
    <property type="nucleotide sequence ID" value="NZ_CP033325.1"/>
</dbReference>
<keyword evidence="3" id="KW-0378">Hydrolase</keyword>
<keyword evidence="6" id="KW-0732">Signal</keyword>
<dbReference type="Pfam" id="PF07532">
    <property type="entry name" value="Big_4"/>
    <property type="match status" value="1"/>
</dbReference>
<dbReference type="InterPro" id="IPR052176">
    <property type="entry name" value="Glycosyl_Hydrlase_43_Enz"/>
</dbReference>
<feature type="signal peptide" evidence="6">
    <location>
        <begin position="1"/>
        <end position="22"/>
    </location>
</feature>
<keyword evidence="9" id="KW-1185">Reference proteome</keyword>
<keyword evidence="2" id="KW-0858">Xylan degradation</keyword>
<dbReference type="Proteomes" id="UP001595955">
    <property type="component" value="Unassembled WGS sequence"/>
</dbReference>
<gene>
    <name evidence="8" type="ORF">ACFO3F_04560</name>
</gene>
<evidence type="ECO:0000256" key="3">
    <source>
        <dbReference type="ARBA" id="ARBA00022801"/>
    </source>
</evidence>
<comment type="caution">
    <text evidence="8">The sequence shown here is derived from an EMBL/GenBank/DDBJ whole genome shotgun (WGS) entry which is preliminary data.</text>
</comment>
<evidence type="ECO:0000256" key="1">
    <source>
        <dbReference type="ARBA" id="ARBA00009865"/>
    </source>
</evidence>
<dbReference type="InterPro" id="IPR011081">
    <property type="entry name" value="Big_4"/>
</dbReference>
<dbReference type="Gene3D" id="2.60.120.260">
    <property type="entry name" value="Galactose-binding domain-like"/>
    <property type="match status" value="2"/>
</dbReference>